<gene>
    <name evidence="1" type="ORF">DKT75_07985</name>
</gene>
<name>A0A317CEH9_9GAMM</name>
<organism evidence="1 2">
    <name type="scientific">Leucothrix arctica</name>
    <dbReference type="NCBI Taxonomy" id="1481894"/>
    <lineage>
        <taxon>Bacteria</taxon>
        <taxon>Pseudomonadati</taxon>
        <taxon>Pseudomonadota</taxon>
        <taxon>Gammaproteobacteria</taxon>
        <taxon>Thiotrichales</taxon>
        <taxon>Thiotrichaceae</taxon>
        <taxon>Leucothrix</taxon>
    </lineage>
</organism>
<comment type="caution">
    <text evidence="1">The sequence shown here is derived from an EMBL/GenBank/DDBJ whole genome shotgun (WGS) entry which is preliminary data.</text>
</comment>
<proteinExistence type="predicted"/>
<protein>
    <submittedName>
        <fullName evidence="1">Uncharacterized protein</fullName>
    </submittedName>
</protein>
<evidence type="ECO:0000313" key="1">
    <source>
        <dbReference type="EMBL" id="PWQ96968.1"/>
    </source>
</evidence>
<dbReference type="Proteomes" id="UP000245506">
    <property type="component" value="Unassembled WGS sequence"/>
</dbReference>
<evidence type="ECO:0000313" key="2">
    <source>
        <dbReference type="Proteomes" id="UP000245506"/>
    </source>
</evidence>
<reference evidence="1 2" key="1">
    <citation type="submission" date="2018-05" db="EMBL/GenBank/DDBJ databases">
        <title>Leucothrix arctica sp. nov., isolated from Arctic seawater.</title>
        <authorList>
            <person name="Choi A."/>
            <person name="Baek K."/>
        </authorList>
    </citation>
    <scope>NUCLEOTIDE SEQUENCE [LARGE SCALE GENOMIC DNA]</scope>
    <source>
        <strain evidence="1 2">IMCC9719</strain>
    </source>
</reference>
<sequence>MSIISNLPSKTQAVKNCENAFNKCLTGVSPSLYKEGKDYCAARLNLCVAKSENKSTETIQLHIKNVNLLAKMYNGNASNIAAQDSAEKLQNKLDAIDSNYNARVRSKATKYYKACFERRSSSIKNAHRASNSLKRTCSNDMPASCNFGLRKLAKSQCSAERTSYLNKWLK</sequence>
<dbReference type="AlphaFoldDB" id="A0A317CEH9"/>
<dbReference type="EMBL" id="QGKL01000024">
    <property type="protein sequence ID" value="PWQ96968.1"/>
    <property type="molecule type" value="Genomic_DNA"/>
</dbReference>
<keyword evidence="2" id="KW-1185">Reference proteome</keyword>
<accession>A0A317CEH9</accession>